<feature type="domain" description="Amine oxidase" evidence="1">
    <location>
        <begin position="10"/>
        <end position="407"/>
    </location>
</feature>
<dbReference type="Pfam" id="PF01593">
    <property type="entry name" value="Amino_oxidase"/>
    <property type="match status" value="1"/>
</dbReference>
<dbReference type="SUPFAM" id="SSF51905">
    <property type="entry name" value="FAD/NAD(P)-binding domain"/>
    <property type="match status" value="1"/>
</dbReference>
<gene>
    <name evidence="2" type="ORF">DES52_11123</name>
</gene>
<dbReference type="PRINTS" id="PR00419">
    <property type="entry name" value="ADXRDTASE"/>
</dbReference>
<reference evidence="2 3" key="1">
    <citation type="submission" date="2018-06" db="EMBL/GenBank/DDBJ databases">
        <title>Genomic Encyclopedia of Type Strains, Phase IV (KMG-IV): sequencing the most valuable type-strain genomes for metagenomic binning, comparative biology and taxonomic classification.</title>
        <authorList>
            <person name="Goeker M."/>
        </authorList>
    </citation>
    <scope>NUCLEOTIDE SEQUENCE [LARGE SCALE GENOMIC DNA]</scope>
    <source>
        <strain evidence="2 3">DSM 18048</strain>
    </source>
</reference>
<evidence type="ECO:0000259" key="1">
    <source>
        <dbReference type="Pfam" id="PF01593"/>
    </source>
</evidence>
<accession>A0A318S384</accession>
<dbReference type="Gene3D" id="3.50.50.60">
    <property type="entry name" value="FAD/NAD(P)-binding domain"/>
    <property type="match status" value="1"/>
</dbReference>
<sequence length="420" mass="45088">MNVIVVGGGLAGLTAAKVLRERGARVRVLEQRAEVGGRVRTRDIDGFRVDLGFQVLFTAYPAVRRHVDFAALDLVAIPPGAVIRKPGGADRMGDPVRDAAVLLDTLSASSLHFSDKVRVARLALQLKVPPAHSLLYGSEESTLDFLRRQGFSYASIDAFFGPFFGGIFLKRDLSPSAGLFRYYFRMLTDGEAAVPKLGMGELPKQLARGTDVRTNVRVTRLDAAANGVRVQTSNGVEEASHVIVAASPPEIRRLTAADVPSTPVSSTYLYYGASVQLDDETRLQLGTSGGLINNALWSSNTNAALAPRHAHLLSVTVLGDPPLDDKALDHGVRAELSRWYGPDEVAKLRLLSLDRVRFAQFAQPPGFERTLAGHATPWPNVLIASEGTSMSSIQGAMESGEKAAAILLGDVEAMSRPRGA</sequence>
<dbReference type="RefSeq" id="WP_110887439.1">
    <property type="nucleotide sequence ID" value="NZ_QJSX01000011.1"/>
</dbReference>
<dbReference type="EMBL" id="QJSX01000011">
    <property type="protein sequence ID" value="PYE52852.1"/>
    <property type="molecule type" value="Genomic_DNA"/>
</dbReference>
<keyword evidence="3" id="KW-1185">Reference proteome</keyword>
<dbReference type="PANTHER" id="PTHR42841">
    <property type="entry name" value="AMINE OXIDASE"/>
    <property type="match status" value="1"/>
</dbReference>
<dbReference type="OrthoDB" id="9767561at2"/>
<comment type="caution">
    <text evidence="2">The sequence shown here is derived from an EMBL/GenBank/DDBJ whole genome shotgun (WGS) entry which is preliminary data.</text>
</comment>
<evidence type="ECO:0000313" key="3">
    <source>
        <dbReference type="Proteomes" id="UP000248326"/>
    </source>
</evidence>
<dbReference type="InterPro" id="IPR002937">
    <property type="entry name" value="Amino_oxidase"/>
</dbReference>
<evidence type="ECO:0000313" key="2">
    <source>
        <dbReference type="EMBL" id="PYE52852.1"/>
    </source>
</evidence>
<dbReference type="AlphaFoldDB" id="A0A318S384"/>
<proteinExistence type="predicted"/>
<organism evidence="2 3">
    <name type="scientific">Deinococcus yavapaiensis KR-236</name>
    <dbReference type="NCBI Taxonomy" id="694435"/>
    <lineage>
        <taxon>Bacteria</taxon>
        <taxon>Thermotogati</taxon>
        <taxon>Deinococcota</taxon>
        <taxon>Deinococci</taxon>
        <taxon>Deinococcales</taxon>
        <taxon>Deinococcaceae</taxon>
        <taxon>Deinococcus</taxon>
    </lineage>
</organism>
<protein>
    <submittedName>
        <fullName evidence="2">Phytoene dehydrogenase-like protein</fullName>
    </submittedName>
</protein>
<name>A0A318S384_9DEIO</name>
<dbReference type="GO" id="GO:0016491">
    <property type="term" value="F:oxidoreductase activity"/>
    <property type="evidence" value="ECO:0007669"/>
    <property type="project" value="InterPro"/>
</dbReference>
<dbReference type="Proteomes" id="UP000248326">
    <property type="component" value="Unassembled WGS sequence"/>
</dbReference>
<dbReference type="InterPro" id="IPR036188">
    <property type="entry name" value="FAD/NAD-bd_sf"/>
</dbReference>